<reference evidence="3" key="1">
    <citation type="journal article" date="2023" name="Mol. Phylogenet. Evol.">
        <title>Genome-scale phylogeny and comparative genomics of the fungal order Sordariales.</title>
        <authorList>
            <person name="Hensen N."/>
            <person name="Bonometti L."/>
            <person name="Westerberg I."/>
            <person name="Brannstrom I.O."/>
            <person name="Guillou S."/>
            <person name="Cros-Aarteil S."/>
            <person name="Calhoun S."/>
            <person name="Haridas S."/>
            <person name="Kuo A."/>
            <person name="Mondo S."/>
            <person name="Pangilinan J."/>
            <person name="Riley R."/>
            <person name="LaButti K."/>
            <person name="Andreopoulos B."/>
            <person name="Lipzen A."/>
            <person name="Chen C."/>
            <person name="Yan M."/>
            <person name="Daum C."/>
            <person name="Ng V."/>
            <person name="Clum A."/>
            <person name="Steindorff A."/>
            <person name="Ohm R.A."/>
            <person name="Martin F."/>
            <person name="Silar P."/>
            <person name="Natvig D.O."/>
            <person name="Lalanne C."/>
            <person name="Gautier V."/>
            <person name="Ament-Velasquez S.L."/>
            <person name="Kruys A."/>
            <person name="Hutchinson M.I."/>
            <person name="Powell A.J."/>
            <person name="Barry K."/>
            <person name="Miller A.N."/>
            <person name="Grigoriev I.V."/>
            <person name="Debuchy R."/>
            <person name="Gladieux P."/>
            <person name="Hiltunen Thoren M."/>
            <person name="Johannesson H."/>
        </authorList>
    </citation>
    <scope>NUCLEOTIDE SEQUENCE</scope>
    <source>
        <strain evidence="3">CBS 958.72</strain>
    </source>
</reference>
<gene>
    <name evidence="3" type="ORF">B0T24DRAFT_621696</name>
</gene>
<proteinExistence type="predicted"/>
<keyword evidence="4" id="KW-1185">Reference proteome</keyword>
<evidence type="ECO:0000256" key="1">
    <source>
        <dbReference type="SAM" id="MobiDB-lite"/>
    </source>
</evidence>
<dbReference type="Proteomes" id="UP001287356">
    <property type="component" value="Unassembled WGS sequence"/>
</dbReference>
<evidence type="ECO:0000313" key="3">
    <source>
        <dbReference type="EMBL" id="KAK3372908.1"/>
    </source>
</evidence>
<feature type="chain" id="PRO_5041989918" description="Fungal N-terminal domain-containing protein" evidence="2">
    <location>
        <begin position="19"/>
        <end position="663"/>
    </location>
</feature>
<accession>A0AAE0K9Z3</accession>
<dbReference type="Gene3D" id="1.20.900.10">
    <property type="entry name" value="Dbl homology (DH) domain"/>
    <property type="match status" value="1"/>
</dbReference>
<dbReference type="SUPFAM" id="SSF48065">
    <property type="entry name" value="DBL homology domain (DH-domain)"/>
    <property type="match status" value="1"/>
</dbReference>
<evidence type="ECO:0000256" key="2">
    <source>
        <dbReference type="SAM" id="SignalP"/>
    </source>
</evidence>
<dbReference type="InterPro" id="IPR035899">
    <property type="entry name" value="DBL_dom_sf"/>
</dbReference>
<feature type="compositionally biased region" description="Low complexity" evidence="1">
    <location>
        <begin position="223"/>
        <end position="233"/>
    </location>
</feature>
<protein>
    <recommendedName>
        <fullName evidence="5">Fungal N-terminal domain-containing protein</fullName>
    </recommendedName>
</protein>
<reference evidence="3" key="2">
    <citation type="submission" date="2023-06" db="EMBL/GenBank/DDBJ databases">
        <authorList>
            <consortium name="Lawrence Berkeley National Laboratory"/>
            <person name="Haridas S."/>
            <person name="Hensen N."/>
            <person name="Bonometti L."/>
            <person name="Westerberg I."/>
            <person name="Brannstrom I.O."/>
            <person name="Guillou S."/>
            <person name="Cros-Aarteil S."/>
            <person name="Calhoun S."/>
            <person name="Kuo A."/>
            <person name="Mondo S."/>
            <person name="Pangilinan J."/>
            <person name="Riley R."/>
            <person name="Labutti K."/>
            <person name="Andreopoulos B."/>
            <person name="Lipzen A."/>
            <person name="Chen C."/>
            <person name="Yanf M."/>
            <person name="Daum C."/>
            <person name="Ng V."/>
            <person name="Clum A."/>
            <person name="Steindorff A."/>
            <person name="Ohm R."/>
            <person name="Martin F."/>
            <person name="Silar P."/>
            <person name="Natvig D."/>
            <person name="Lalanne C."/>
            <person name="Gautier V."/>
            <person name="Ament-Velasquez S.L."/>
            <person name="Kruys A."/>
            <person name="Hutchinson M.I."/>
            <person name="Powell A.J."/>
            <person name="Barry K."/>
            <person name="Miller A.N."/>
            <person name="Grigoriev I.V."/>
            <person name="Debuchy R."/>
            <person name="Gladieux P."/>
            <person name="Thoren M.H."/>
            <person name="Johannesson H."/>
        </authorList>
    </citation>
    <scope>NUCLEOTIDE SEQUENCE</scope>
    <source>
        <strain evidence="3">CBS 958.72</strain>
    </source>
</reference>
<name>A0AAE0K9Z3_9PEZI</name>
<sequence>MDPLSIAASICGLLSASAAVVKVLSPYVEAVRDSPRIATQVHAEAQAASIILSALETLTRNMASVSVQRAALVQVDQVIAVLTNGVLLFSELEECVGSLSLSESSITRLALRQRLQWARKETKLVALLNRLQGFKSSISLILNILQSDSALRAQQFRIELTTNVNHLLESSRDLSQRLMSLEDAIDAKSIVKAKESFVPPEQSRSGLTRTEDKTFNLSDDNGSSSSTQTPSSSFQLEMASGSEFESDLVASRVYRRAQRESMDFSFRSSVVQSNAWSALSGLSLSQVSITSVVGLPVYAGEITNSHRYEFGGLRLESAQAAAKPAAQPRSILRECLAIELQLPRIDRWFEGYFEAQLSTPRSYNTPMQHPFNLLRSAFSKGYPYLMLLDSDNPLIADASALKIVEQRPVELYLTHISEVINERFKPLPELTVFDITGNKASGFLKALNTIERIITSRPDYIGPADVDSTLRDRRGYHEDRYETDLIVEEFITGERLYFDNMQELIDDLNAKTDLYSLIIGDEVRTAIAAAEKILEVHLQFLLDLEINLLKPPWDQRWLPVFQMLPKNTDLYTTFIRFEAQNREFLRARVGNLATSQKQHGGYDFLVLYNQRVQPFSFMSDRLSFLEDMRFKIPSTDDAQSYDIDESIAILESMLKVIFRQLKS</sequence>
<keyword evidence="2" id="KW-0732">Signal</keyword>
<feature type="region of interest" description="Disordered" evidence="1">
    <location>
        <begin position="197"/>
        <end position="236"/>
    </location>
</feature>
<dbReference type="EMBL" id="JAULSN010000004">
    <property type="protein sequence ID" value="KAK3372908.1"/>
    <property type="molecule type" value="Genomic_DNA"/>
</dbReference>
<evidence type="ECO:0008006" key="5">
    <source>
        <dbReference type="Google" id="ProtNLM"/>
    </source>
</evidence>
<dbReference type="AlphaFoldDB" id="A0AAE0K9Z3"/>
<evidence type="ECO:0000313" key="4">
    <source>
        <dbReference type="Proteomes" id="UP001287356"/>
    </source>
</evidence>
<organism evidence="3 4">
    <name type="scientific">Lasiosphaeria ovina</name>
    <dbReference type="NCBI Taxonomy" id="92902"/>
    <lineage>
        <taxon>Eukaryota</taxon>
        <taxon>Fungi</taxon>
        <taxon>Dikarya</taxon>
        <taxon>Ascomycota</taxon>
        <taxon>Pezizomycotina</taxon>
        <taxon>Sordariomycetes</taxon>
        <taxon>Sordariomycetidae</taxon>
        <taxon>Sordariales</taxon>
        <taxon>Lasiosphaeriaceae</taxon>
        <taxon>Lasiosphaeria</taxon>
    </lineage>
</organism>
<comment type="caution">
    <text evidence="3">The sequence shown here is derived from an EMBL/GenBank/DDBJ whole genome shotgun (WGS) entry which is preliminary data.</text>
</comment>
<feature type="signal peptide" evidence="2">
    <location>
        <begin position="1"/>
        <end position="18"/>
    </location>
</feature>